<dbReference type="Pfam" id="PF07082">
    <property type="entry name" value="DUF1350"/>
    <property type="match status" value="2"/>
</dbReference>
<dbReference type="PANTHER" id="PTHR34127:SF3">
    <property type="entry name" value="INITIATION FACTOR 4F SUBUNIT (DUF1350)"/>
    <property type="match status" value="1"/>
</dbReference>
<evidence type="ECO:0000313" key="2">
    <source>
        <dbReference type="EMBL" id="GBG80389.1"/>
    </source>
</evidence>
<dbReference type="InterPro" id="IPR010765">
    <property type="entry name" value="DUF1350"/>
</dbReference>
<keyword evidence="3" id="KW-1185">Reference proteome</keyword>
<feature type="region of interest" description="Disordered" evidence="1">
    <location>
        <begin position="118"/>
        <end position="139"/>
    </location>
</feature>
<dbReference type="Proteomes" id="UP000265515">
    <property type="component" value="Unassembled WGS sequence"/>
</dbReference>
<accession>A0A388LDK6</accession>
<organism evidence="2 3">
    <name type="scientific">Chara braunii</name>
    <name type="common">Braun's stonewort</name>
    <dbReference type="NCBI Taxonomy" id="69332"/>
    <lineage>
        <taxon>Eukaryota</taxon>
        <taxon>Viridiplantae</taxon>
        <taxon>Streptophyta</taxon>
        <taxon>Charophyceae</taxon>
        <taxon>Charales</taxon>
        <taxon>Characeae</taxon>
        <taxon>Chara</taxon>
    </lineage>
</organism>
<dbReference type="SUPFAM" id="SSF53474">
    <property type="entry name" value="alpha/beta-Hydrolases"/>
    <property type="match status" value="1"/>
</dbReference>
<dbReference type="Gramene" id="GBG80389">
    <property type="protein sequence ID" value="GBG80389"/>
    <property type="gene ID" value="CBR_g30757"/>
</dbReference>
<dbReference type="EMBL" id="BFEA01000344">
    <property type="protein sequence ID" value="GBG80389.1"/>
    <property type="molecule type" value="Genomic_DNA"/>
</dbReference>
<dbReference type="AlphaFoldDB" id="A0A388LDK6"/>
<protein>
    <submittedName>
        <fullName evidence="2">Uncharacterized protein</fullName>
    </submittedName>
</protein>
<dbReference type="PANTHER" id="PTHR34127">
    <property type="entry name" value="OS04G0405600 PROTEIN"/>
    <property type="match status" value="1"/>
</dbReference>
<reference evidence="2 3" key="1">
    <citation type="journal article" date="2018" name="Cell">
        <title>The Chara Genome: Secondary Complexity and Implications for Plant Terrestrialization.</title>
        <authorList>
            <person name="Nishiyama T."/>
            <person name="Sakayama H."/>
            <person name="Vries J.D."/>
            <person name="Buschmann H."/>
            <person name="Saint-Marcoux D."/>
            <person name="Ullrich K.K."/>
            <person name="Haas F.B."/>
            <person name="Vanderstraeten L."/>
            <person name="Becker D."/>
            <person name="Lang D."/>
            <person name="Vosolsobe S."/>
            <person name="Rombauts S."/>
            <person name="Wilhelmsson P.K.I."/>
            <person name="Janitza P."/>
            <person name="Kern R."/>
            <person name="Heyl A."/>
            <person name="Rumpler F."/>
            <person name="Villalobos L.I.A.C."/>
            <person name="Clay J.M."/>
            <person name="Skokan R."/>
            <person name="Toyoda A."/>
            <person name="Suzuki Y."/>
            <person name="Kagoshima H."/>
            <person name="Schijlen E."/>
            <person name="Tajeshwar N."/>
            <person name="Catarino B."/>
            <person name="Hetherington A.J."/>
            <person name="Saltykova A."/>
            <person name="Bonnot C."/>
            <person name="Breuninger H."/>
            <person name="Symeonidi A."/>
            <person name="Radhakrishnan G.V."/>
            <person name="Van Nieuwerburgh F."/>
            <person name="Deforce D."/>
            <person name="Chang C."/>
            <person name="Karol K.G."/>
            <person name="Hedrich R."/>
            <person name="Ulvskov P."/>
            <person name="Glockner G."/>
            <person name="Delwiche C.F."/>
            <person name="Petrasek J."/>
            <person name="Van de Peer Y."/>
            <person name="Friml J."/>
            <person name="Beilby M."/>
            <person name="Dolan L."/>
            <person name="Kohara Y."/>
            <person name="Sugano S."/>
            <person name="Fujiyama A."/>
            <person name="Delaux P.-M."/>
            <person name="Quint M."/>
            <person name="TheiBen G."/>
            <person name="Hagemann M."/>
            <person name="Harholt J."/>
            <person name="Dunand C."/>
            <person name="Zachgo S."/>
            <person name="Langdale J."/>
            <person name="Maumus F."/>
            <person name="Straeten D.V.D."/>
            <person name="Gould S.B."/>
            <person name="Rensing S.A."/>
        </authorList>
    </citation>
    <scope>NUCLEOTIDE SEQUENCE [LARGE SCALE GENOMIC DNA]</scope>
    <source>
        <strain evidence="2 3">S276</strain>
    </source>
</reference>
<dbReference type="STRING" id="69332.A0A388LDK6"/>
<sequence length="514" mass="55763">MAQIHEYLALSASRQAKSLALPLSTRENWWEMTNASSAHRRRQDIPTILAFCRVAERDPTKLVVLTQTGTNNPSSSYAVSKKSLALLRPRSPLLGPYRHHGQVRSQRGFLSLAARRTPCSQLPPRRPSLPGKGSDHGQGYTLQLRRRRPRVATCSMSRAGVIDLDSFGQEPYIKLGECMIVNVPPASGTFVGIIHFLGGVFVSAAPDLSYKLLMQGLAKDGYLVITTPYTATFDHAECTKQVQRKFVNCIDLLASSPVLLPGGISSSDVVPQLPIYGVGHSNGALIHVLMSCLCTGLASPDLNKANVLISFNNKSASEAVPSFDQVGPAVAGLSAMIEASPFADLARSVGNEAGRAAMQAATSAAMSLSPFTRGIQQIDQGFQPLLQLSEQLIPVVKEITDGVSEFTPSPSQNREAISRFYSVKKSLLVKFTVDGLDETPTLEELLRMRARVTNGSVEVRELPGTHITPLAQDITWRYSSTTTPLEALADALRDAAIRDLRLLKDTIVHWLATV</sequence>
<comment type="caution">
    <text evidence="2">The sequence shown here is derived from an EMBL/GenBank/DDBJ whole genome shotgun (WGS) entry which is preliminary data.</text>
</comment>
<gene>
    <name evidence="2" type="ORF">CBR_g30757</name>
</gene>
<name>A0A388LDK6_CHABU</name>
<dbReference type="InterPro" id="IPR029058">
    <property type="entry name" value="AB_hydrolase_fold"/>
</dbReference>
<proteinExistence type="predicted"/>
<evidence type="ECO:0000256" key="1">
    <source>
        <dbReference type="SAM" id="MobiDB-lite"/>
    </source>
</evidence>
<evidence type="ECO:0000313" key="3">
    <source>
        <dbReference type="Proteomes" id="UP000265515"/>
    </source>
</evidence>
<dbReference type="OrthoDB" id="3980at2759"/>